<gene>
    <name evidence="2" type="ORF">C1SCF055_LOCUS27851</name>
</gene>
<proteinExistence type="predicted"/>
<evidence type="ECO:0008006" key="5">
    <source>
        <dbReference type="Google" id="ProtNLM"/>
    </source>
</evidence>
<dbReference type="EMBL" id="CAMXCT030003001">
    <property type="protein sequence ID" value="CAL4789160.1"/>
    <property type="molecule type" value="Genomic_DNA"/>
</dbReference>
<accession>A0A9P1D1E9</accession>
<evidence type="ECO:0000313" key="3">
    <source>
        <dbReference type="EMBL" id="CAL1155223.1"/>
    </source>
</evidence>
<feature type="compositionally biased region" description="Low complexity" evidence="1">
    <location>
        <begin position="232"/>
        <end position="246"/>
    </location>
</feature>
<comment type="caution">
    <text evidence="2">The sequence shown here is derived from an EMBL/GenBank/DDBJ whole genome shotgun (WGS) entry which is preliminary data.</text>
</comment>
<feature type="region of interest" description="Disordered" evidence="1">
    <location>
        <begin position="323"/>
        <end position="346"/>
    </location>
</feature>
<evidence type="ECO:0000313" key="2">
    <source>
        <dbReference type="EMBL" id="CAI4001848.1"/>
    </source>
</evidence>
<feature type="compositionally biased region" description="Gly residues" evidence="1">
    <location>
        <begin position="280"/>
        <end position="299"/>
    </location>
</feature>
<keyword evidence="4" id="KW-1185">Reference proteome</keyword>
<name>A0A9P1D1E9_9DINO</name>
<organism evidence="2">
    <name type="scientific">Cladocopium goreaui</name>
    <dbReference type="NCBI Taxonomy" id="2562237"/>
    <lineage>
        <taxon>Eukaryota</taxon>
        <taxon>Sar</taxon>
        <taxon>Alveolata</taxon>
        <taxon>Dinophyceae</taxon>
        <taxon>Suessiales</taxon>
        <taxon>Symbiodiniaceae</taxon>
        <taxon>Cladocopium</taxon>
    </lineage>
</organism>
<feature type="region of interest" description="Disordered" evidence="1">
    <location>
        <begin position="231"/>
        <end position="258"/>
    </location>
</feature>
<protein>
    <recommendedName>
        <fullName evidence="5">RRM domain-containing protein</fullName>
    </recommendedName>
</protein>
<dbReference type="Proteomes" id="UP001152797">
    <property type="component" value="Unassembled WGS sequence"/>
</dbReference>
<evidence type="ECO:0000256" key="1">
    <source>
        <dbReference type="SAM" id="MobiDB-lite"/>
    </source>
</evidence>
<dbReference type="AlphaFoldDB" id="A0A9P1D1E9"/>
<feature type="region of interest" description="Disordered" evidence="1">
    <location>
        <begin position="275"/>
        <end position="299"/>
    </location>
</feature>
<reference evidence="2" key="1">
    <citation type="submission" date="2022-10" db="EMBL/GenBank/DDBJ databases">
        <authorList>
            <person name="Chen Y."/>
            <person name="Dougan E. K."/>
            <person name="Chan C."/>
            <person name="Rhodes N."/>
            <person name="Thang M."/>
        </authorList>
    </citation>
    <scope>NUCLEOTIDE SEQUENCE</scope>
</reference>
<dbReference type="EMBL" id="CAMXCT020003001">
    <property type="protein sequence ID" value="CAL1155223.1"/>
    <property type="molecule type" value="Genomic_DNA"/>
</dbReference>
<dbReference type="EMBL" id="CAMXCT010003001">
    <property type="protein sequence ID" value="CAI4001848.1"/>
    <property type="molecule type" value="Genomic_DNA"/>
</dbReference>
<sequence length="363" mass="40235">MEGAEPVIREWQMEQMEKVVFQVGNLAETAEEEQLLQAFSKLGIVFEMVVRSDVRTRLNMARCLKKVAKRIPNFLSKIKEADADRVREALKLARQEELDHHDEAYQELVELLEFVTEETGDVFRRRLSPKHPLKEVPLVPPGQVVLQVRQPITSEVRTALLGKVLILDGVLSVTFEEGYVIVATRSVATADPTFLSKLMNVLIEQGVLGELFSVGEATGAPIGAVSNAHPLASASGAGSSSTSSTGIPTEADREDDGQAQADPAYLDDEHELKDRVGLDGEPGAGYGSSEGRAGAGAGAAGVPQWTFFSQRNWMMERRLQEYEDDPTIASRLANKKKQQQKKREEDTKRFRWLSSWIGLHHED</sequence>
<evidence type="ECO:0000313" key="4">
    <source>
        <dbReference type="Proteomes" id="UP001152797"/>
    </source>
</evidence>
<reference evidence="3" key="2">
    <citation type="submission" date="2024-04" db="EMBL/GenBank/DDBJ databases">
        <authorList>
            <person name="Chen Y."/>
            <person name="Shah S."/>
            <person name="Dougan E. K."/>
            <person name="Thang M."/>
            <person name="Chan C."/>
        </authorList>
    </citation>
    <scope>NUCLEOTIDE SEQUENCE [LARGE SCALE GENOMIC DNA]</scope>
</reference>